<organism evidence="3">
    <name type="scientific">marine sediment metagenome</name>
    <dbReference type="NCBI Taxonomy" id="412755"/>
    <lineage>
        <taxon>unclassified sequences</taxon>
        <taxon>metagenomes</taxon>
        <taxon>ecological metagenomes</taxon>
    </lineage>
</organism>
<gene>
    <name evidence="3" type="ORF">S01H1_56973</name>
</gene>
<dbReference type="PANTHER" id="PTHR43151">
    <property type="entry name" value="FEOA FAMILY PROTEIN"/>
    <property type="match status" value="1"/>
</dbReference>
<evidence type="ECO:0000259" key="2">
    <source>
        <dbReference type="SMART" id="SM00899"/>
    </source>
</evidence>
<dbReference type="SUPFAM" id="SSF50037">
    <property type="entry name" value="C-terminal domain of transcriptional repressors"/>
    <property type="match status" value="1"/>
</dbReference>
<comment type="caution">
    <text evidence="3">The sequence shown here is derived from an EMBL/GenBank/DDBJ whole genome shotgun (WGS) entry which is preliminary data.</text>
</comment>
<dbReference type="SMART" id="SM00899">
    <property type="entry name" value="FeoA"/>
    <property type="match status" value="1"/>
</dbReference>
<dbReference type="Gene3D" id="2.30.30.90">
    <property type="match status" value="1"/>
</dbReference>
<protein>
    <recommendedName>
        <fullName evidence="2">Ferrous iron transporter FeoA-like domain-containing protein</fullName>
    </recommendedName>
</protein>
<dbReference type="GO" id="GO:0046914">
    <property type="term" value="F:transition metal ion binding"/>
    <property type="evidence" value="ECO:0007669"/>
    <property type="project" value="InterPro"/>
</dbReference>
<dbReference type="EMBL" id="BARS01037133">
    <property type="protein sequence ID" value="GAG22838.1"/>
    <property type="molecule type" value="Genomic_DNA"/>
</dbReference>
<dbReference type="InterPro" id="IPR007167">
    <property type="entry name" value="Fe-transptr_FeoA-like"/>
</dbReference>
<dbReference type="InterPro" id="IPR053184">
    <property type="entry name" value="FeoA-like"/>
</dbReference>
<feature type="domain" description="Ferrous iron transporter FeoA-like" evidence="2">
    <location>
        <begin position="6"/>
        <end position="77"/>
    </location>
</feature>
<dbReference type="InterPro" id="IPR008988">
    <property type="entry name" value="Transcriptional_repressor_C"/>
</dbReference>
<name>X0WE55_9ZZZZ</name>
<evidence type="ECO:0000256" key="1">
    <source>
        <dbReference type="ARBA" id="ARBA00023004"/>
    </source>
</evidence>
<sequence length="77" mass="8305">MVNQYMPLAMVSPGEMATVVDVRAGRGLQRRLADMGLLPGVHIKMVNSQMPGPVIIDLRGSRLVLGHGVSQKILVEV</sequence>
<dbReference type="PANTHER" id="PTHR43151:SF1">
    <property type="entry name" value="SSR2333 PROTEIN"/>
    <property type="match status" value="1"/>
</dbReference>
<dbReference type="InterPro" id="IPR038157">
    <property type="entry name" value="FeoA_core_dom"/>
</dbReference>
<dbReference type="AlphaFoldDB" id="X0WE55"/>
<keyword evidence="1" id="KW-0408">Iron</keyword>
<proteinExistence type="predicted"/>
<reference evidence="3" key="1">
    <citation type="journal article" date="2014" name="Front. Microbiol.">
        <title>High frequency of phylogenetically diverse reductive dehalogenase-homologous genes in deep subseafloor sedimentary metagenomes.</title>
        <authorList>
            <person name="Kawai M."/>
            <person name="Futagami T."/>
            <person name="Toyoda A."/>
            <person name="Takaki Y."/>
            <person name="Nishi S."/>
            <person name="Hori S."/>
            <person name="Arai W."/>
            <person name="Tsubouchi T."/>
            <person name="Morono Y."/>
            <person name="Uchiyama I."/>
            <person name="Ito T."/>
            <person name="Fujiyama A."/>
            <person name="Inagaki F."/>
            <person name="Takami H."/>
        </authorList>
    </citation>
    <scope>NUCLEOTIDE SEQUENCE</scope>
    <source>
        <strain evidence="3">Expedition CK06-06</strain>
    </source>
</reference>
<dbReference type="Pfam" id="PF04023">
    <property type="entry name" value="FeoA"/>
    <property type="match status" value="1"/>
</dbReference>
<accession>X0WE55</accession>
<evidence type="ECO:0000313" key="3">
    <source>
        <dbReference type="EMBL" id="GAG22838.1"/>
    </source>
</evidence>